<dbReference type="Pfam" id="PF04043">
    <property type="entry name" value="PMEI"/>
    <property type="match status" value="1"/>
</dbReference>
<evidence type="ECO:0000256" key="2">
    <source>
        <dbReference type="ARBA" id="ARBA00023157"/>
    </source>
</evidence>
<evidence type="ECO:0000256" key="4">
    <source>
        <dbReference type="SAM" id="SignalP"/>
    </source>
</evidence>
<reference evidence="6 7" key="1">
    <citation type="journal article" date="2021" name="Nat. Commun.">
        <title>Incipient diploidization of the medicinal plant Perilla within 10,000 years.</title>
        <authorList>
            <person name="Zhang Y."/>
            <person name="Shen Q."/>
            <person name="Leng L."/>
            <person name="Zhang D."/>
            <person name="Chen S."/>
            <person name="Shi Y."/>
            <person name="Ning Z."/>
            <person name="Chen S."/>
        </authorList>
    </citation>
    <scope>NUCLEOTIDE SEQUENCE [LARGE SCALE GENOMIC DNA]</scope>
    <source>
        <strain evidence="7">cv. PC099</strain>
    </source>
</reference>
<gene>
    <name evidence="6" type="ORF">C2S53_020258</name>
</gene>
<dbReference type="SMART" id="SM00856">
    <property type="entry name" value="PMEI"/>
    <property type="match status" value="1"/>
</dbReference>
<dbReference type="InterPro" id="IPR034087">
    <property type="entry name" value="C/VIF1"/>
</dbReference>
<protein>
    <recommendedName>
        <fullName evidence="5">Pectinesterase inhibitor domain-containing protein</fullName>
    </recommendedName>
</protein>
<keyword evidence="1 4" id="KW-0732">Signal</keyword>
<dbReference type="PANTHER" id="PTHR35357:SF8">
    <property type="entry name" value="OS01G0111000 PROTEIN"/>
    <property type="match status" value="1"/>
</dbReference>
<dbReference type="AlphaFoldDB" id="A0AAD4ITU0"/>
<feature type="signal peptide" evidence="4">
    <location>
        <begin position="1"/>
        <end position="19"/>
    </location>
</feature>
<dbReference type="Proteomes" id="UP001190926">
    <property type="component" value="Unassembled WGS sequence"/>
</dbReference>
<evidence type="ECO:0000313" key="7">
    <source>
        <dbReference type="Proteomes" id="UP001190926"/>
    </source>
</evidence>
<dbReference type="GO" id="GO:0004857">
    <property type="term" value="F:enzyme inhibitor activity"/>
    <property type="evidence" value="ECO:0007669"/>
    <property type="project" value="InterPro"/>
</dbReference>
<dbReference type="FunFam" id="1.20.140.40:FF:000009">
    <property type="entry name" value="Invertase/pectin methylesterase inhibitor family protein"/>
    <property type="match status" value="1"/>
</dbReference>
<keyword evidence="2" id="KW-1015">Disulfide bond</keyword>
<dbReference type="SUPFAM" id="SSF101148">
    <property type="entry name" value="Plant invertase/pectin methylesterase inhibitor"/>
    <property type="match status" value="1"/>
</dbReference>
<sequence>MKLSLLLLTLLQLHEITQLKDQTLIETACKNTPNYDLCVSTLHDSPSSATADVAGLGLILVDVVKLKTEAALSAVEEMRRCHPEMRGALDQCWISYKAVLVADVPEAVAALTKGVPKFAEFGMADAAWEAEICEGSFEMTAVTPLSGVNKEIHDLAQVAVGIIRILL</sequence>
<dbReference type="NCBIfam" id="TIGR01614">
    <property type="entry name" value="PME_inhib"/>
    <property type="match status" value="1"/>
</dbReference>
<dbReference type="CDD" id="cd15796">
    <property type="entry name" value="CIF_like"/>
    <property type="match status" value="1"/>
</dbReference>
<dbReference type="InterPro" id="IPR035513">
    <property type="entry name" value="Invertase/methylesterase_inhib"/>
</dbReference>
<comment type="similarity">
    <text evidence="3">Belongs to the PMEI family.</text>
</comment>
<evidence type="ECO:0000259" key="5">
    <source>
        <dbReference type="SMART" id="SM00856"/>
    </source>
</evidence>
<dbReference type="Gene3D" id="1.20.140.40">
    <property type="entry name" value="Invertase/pectin methylesterase inhibitor family protein"/>
    <property type="match status" value="1"/>
</dbReference>
<feature type="chain" id="PRO_5042068849" description="Pectinesterase inhibitor domain-containing protein" evidence="4">
    <location>
        <begin position="20"/>
        <end position="167"/>
    </location>
</feature>
<name>A0AAD4ITU0_PERFH</name>
<proteinExistence type="inferred from homology"/>
<accession>A0AAD4ITU0</accession>
<dbReference type="PANTHER" id="PTHR35357">
    <property type="entry name" value="OS02G0537100 PROTEIN"/>
    <property type="match status" value="1"/>
</dbReference>
<feature type="domain" description="Pectinesterase inhibitor" evidence="5">
    <location>
        <begin position="20"/>
        <end position="162"/>
    </location>
</feature>
<evidence type="ECO:0000256" key="1">
    <source>
        <dbReference type="ARBA" id="ARBA00022729"/>
    </source>
</evidence>
<dbReference type="InterPro" id="IPR006501">
    <property type="entry name" value="Pectinesterase_inhib_dom"/>
</dbReference>
<evidence type="ECO:0000313" key="6">
    <source>
        <dbReference type="EMBL" id="KAH6821242.1"/>
    </source>
</evidence>
<dbReference type="EMBL" id="SDAM02002283">
    <property type="protein sequence ID" value="KAH6821242.1"/>
    <property type="molecule type" value="Genomic_DNA"/>
</dbReference>
<comment type="caution">
    <text evidence="6">The sequence shown here is derived from an EMBL/GenBank/DDBJ whole genome shotgun (WGS) entry which is preliminary data.</text>
</comment>
<evidence type="ECO:0000256" key="3">
    <source>
        <dbReference type="ARBA" id="ARBA00038471"/>
    </source>
</evidence>
<keyword evidence="7" id="KW-1185">Reference proteome</keyword>
<organism evidence="6 7">
    <name type="scientific">Perilla frutescens var. hirtella</name>
    <name type="common">Perilla citriodora</name>
    <name type="synonym">Perilla setoyensis</name>
    <dbReference type="NCBI Taxonomy" id="608512"/>
    <lineage>
        <taxon>Eukaryota</taxon>
        <taxon>Viridiplantae</taxon>
        <taxon>Streptophyta</taxon>
        <taxon>Embryophyta</taxon>
        <taxon>Tracheophyta</taxon>
        <taxon>Spermatophyta</taxon>
        <taxon>Magnoliopsida</taxon>
        <taxon>eudicotyledons</taxon>
        <taxon>Gunneridae</taxon>
        <taxon>Pentapetalae</taxon>
        <taxon>asterids</taxon>
        <taxon>lamiids</taxon>
        <taxon>Lamiales</taxon>
        <taxon>Lamiaceae</taxon>
        <taxon>Nepetoideae</taxon>
        <taxon>Elsholtzieae</taxon>
        <taxon>Perilla</taxon>
    </lineage>
</organism>